<keyword evidence="1" id="KW-0804">Transcription</keyword>
<dbReference type="Gene3D" id="1.10.10.10">
    <property type="entry name" value="Winged helix-like DNA-binding domain superfamily/Winged helix DNA-binding domain"/>
    <property type="match status" value="1"/>
</dbReference>
<dbReference type="EMBL" id="BDIP01000597">
    <property type="protein sequence ID" value="GIQ82120.1"/>
    <property type="molecule type" value="Genomic_DNA"/>
</dbReference>
<feature type="domain" description="E2F/DP family winged-helix DNA-binding" evidence="3">
    <location>
        <begin position="105"/>
        <end position="173"/>
    </location>
</feature>
<name>A0A9K3CU38_9EUKA</name>
<keyword evidence="1" id="KW-0805">Transcription regulation</keyword>
<comment type="similarity">
    <text evidence="1">Belongs to the E2F/DP family.</text>
</comment>
<evidence type="ECO:0000313" key="5">
    <source>
        <dbReference type="Proteomes" id="UP000265618"/>
    </source>
</evidence>
<organism evidence="4 5">
    <name type="scientific">Kipferlia bialata</name>
    <dbReference type="NCBI Taxonomy" id="797122"/>
    <lineage>
        <taxon>Eukaryota</taxon>
        <taxon>Metamonada</taxon>
        <taxon>Carpediemonas-like organisms</taxon>
        <taxon>Kipferlia</taxon>
    </lineage>
</organism>
<comment type="caution">
    <text evidence="4">The sequence shown here is derived from an EMBL/GenBank/DDBJ whole genome shotgun (WGS) entry which is preliminary data.</text>
</comment>
<dbReference type="SMART" id="SM01372">
    <property type="entry name" value="E2F_TDP"/>
    <property type="match status" value="1"/>
</dbReference>
<keyword evidence="1" id="KW-0238">DNA-binding</keyword>
<accession>A0A9K3CU38</accession>
<dbReference type="GO" id="GO:0003677">
    <property type="term" value="F:DNA binding"/>
    <property type="evidence" value="ECO:0007669"/>
    <property type="project" value="UniProtKB-KW"/>
</dbReference>
<feature type="compositionally biased region" description="Polar residues" evidence="2">
    <location>
        <begin position="1"/>
        <end position="11"/>
    </location>
</feature>
<evidence type="ECO:0000256" key="1">
    <source>
        <dbReference type="RuleBase" id="RU003796"/>
    </source>
</evidence>
<proteinExistence type="inferred from homology"/>
<evidence type="ECO:0000313" key="4">
    <source>
        <dbReference type="EMBL" id="GIQ82120.1"/>
    </source>
</evidence>
<dbReference type="GO" id="GO:0005634">
    <property type="term" value="C:nucleus"/>
    <property type="evidence" value="ECO:0007669"/>
    <property type="project" value="UniProtKB-SubCell"/>
</dbReference>
<evidence type="ECO:0000256" key="2">
    <source>
        <dbReference type="SAM" id="MobiDB-lite"/>
    </source>
</evidence>
<dbReference type="Proteomes" id="UP000265618">
    <property type="component" value="Unassembled WGS sequence"/>
</dbReference>
<dbReference type="GO" id="GO:0005667">
    <property type="term" value="C:transcription regulator complex"/>
    <property type="evidence" value="ECO:0007669"/>
    <property type="project" value="InterPro"/>
</dbReference>
<feature type="region of interest" description="Disordered" evidence="2">
    <location>
        <begin position="1"/>
        <end position="34"/>
    </location>
</feature>
<dbReference type="InterPro" id="IPR036390">
    <property type="entry name" value="WH_DNA-bd_sf"/>
</dbReference>
<gene>
    <name evidence="4" type="ORF">KIPB_003205</name>
</gene>
<dbReference type="InterPro" id="IPR003316">
    <property type="entry name" value="E2F_WHTH_DNA-bd_dom"/>
</dbReference>
<reference evidence="4 5" key="1">
    <citation type="journal article" date="2018" name="PLoS ONE">
        <title>The draft genome of Kipferlia bialata reveals reductive genome evolution in fornicate parasites.</title>
        <authorList>
            <person name="Tanifuji G."/>
            <person name="Takabayashi S."/>
            <person name="Kume K."/>
            <person name="Takagi M."/>
            <person name="Nakayama T."/>
            <person name="Kamikawa R."/>
            <person name="Inagaki Y."/>
            <person name="Hashimoto T."/>
        </authorList>
    </citation>
    <scope>NUCLEOTIDE SEQUENCE [LARGE SCALE GENOMIC DNA]</scope>
    <source>
        <strain evidence="4">NY0173</strain>
    </source>
</reference>
<feature type="region of interest" description="Disordered" evidence="2">
    <location>
        <begin position="61"/>
        <end position="107"/>
    </location>
</feature>
<feature type="compositionally biased region" description="Polar residues" evidence="2">
    <location>
        <begin position="61"/>
        <end position="81"/>
    </location>
</feature>
<dbReference type="InterPro" id="IPR036388">
    <property type="entry name" value="WH-like_DNA-bd_sf"/>
</dbReference>
<protein>
    <recommendedName>
        <fullName evidence="3">E2F/DP family winged-helix DNA-binding domain-containing protein</fullName>
    </recommendedName>
</protein>
<keyword evidence="5" id="KW-1185">Reference proteome</keyword>
<comment type="subcellular location">
    <subcellularLocation>
        <location evidence="1">Nucleus</location>
    </subcellularLocation>
</comment>
<dbReference type="SUPFAM" id="SSF46785">
    <property type="entry name" value="Winged helix' DNA-binding domain"/>
    <property type="match status" value="1"/>
</dbReference>
<dbReference type="OrthoDB" id="1743261at2759"/>
<sequence>MSRPHSSNQEAVDSRLVDPVDTPPLQPEAKRPPVLDEGAVVAAVGQHGVVVKTEPVALASISSRPPTAPVSATRSSQSTPRYSAKATPMSTPKGGRKSGAPKADAAGSKLRELTRGLLACFSNAAAKSGADSVTVKEVTDFLAIPKRRIYDVTNPLEAIGLLRRTRGKLSWTGPPLSSFSFLNVAQDLEQEEERQVFSSSKGFHLLGFKHSIRNKAKHICFTHNPLCPMGSTDRAPFLRVTSLPRPHPALIDATPLSSIGLGDSLWADKAELYIVNNREIDKAPSSIALPEWWVRLNKSVARLGGHLYILLGSRSDPASRDEFQFVVHSLDMGRLPEYQKKVADAKDAPKCSDEEFYNYDYEYVSRHYRPRRVCVCPVCLPPPWTELPKPGILRGHGMDIPFDSLKRTHLVTVGDALFLVCVGDQHTPTRVKEYIPETEQWVGRAKIRHTNCFSGTKAMKRDQYVVASTHNALHILADHRHLWYTPDVLGGKGQWRSEDMPESVGRAGTWAVQ</sequence>
<evidence type="ECO:0000259" key="3">
    <source>
        <dbReference type="SMART" id="SM01372"/>
    </source>
</evidence>
<dbReference type="GO" id="GO:0006355">
    <property type="term" value="P:regulation of DNA-templated transcription"/>
    <property type="evidence" value="ECO:0007669"/>
    <property type="project" value="InterPro"/>
</dbReference>
<dbReference type="AlphaFoldDB" id="A0A9K3CU38"/>
<keyword evidence="1" id="KW-0539">Nucleus</keyword>
<dbReference type="Pfam" id="PF02319">
    <property type="entry name" value="WHD_E2F_TDP"/>
    <property type="match status" value="1"/>
</dbReference>